<dbReference type="SUPFAM" id="SSF55083">
    <property type="entry name" value="6-hydroxymethyl-7,8-dihydropterin pyrophosphokinase, HPPK"/>
    <property type="match status" value="1"/>
</dbReference>
<dbReference type="Proteomes" id="UP001165423">
    <property type="component" value="Unassembled WGS sequence"/>
</dbReference>
<protein>
    <recommendedName>
        <fullName evidence="4">2-amino-4-hydroxy-6-hydroxymethyldihydropteridine pyrophosphokinase</fullName>
        <ecNumber evidence="3">2.7.6.3</ecNumber>
    </recommendedName>
    <alternativeName>
        <fullName evidence="11">6-hydroxymethyl-7,8-dihydropterin pyrophosphokinase</fullName>
    </alternativeName>
    <alternativeName>
        <fullName evidence="12">7,8-dihydro-6-hydroxymethylpterin-pyrophosphokinase</fullName>
    </alternativeName>
</protein>
<dbReference type="RefSeq" id="WP_243322347.1">
    <property type="nucleotide sequence ID" value="NZ_JALGCL010000004.1"/>
</dbReference>
<dbReference type="InterPro" id="IPR035907">
    <property type="entry name" value="Hppk_sf"/>
</dbReference>
<evidence type="ECO:0000256" key="6">
    <source>
        <dbReference type="ARBA" id="ARBA00022741"/>
    </source>
</evidence>
<dbReference type="EC" id="2.7.6.3" evidence="3"/>
<accession>A0ABT0A6A1</accession>
<evidence type="ECO:0000256" key="12">
    <source>
        <dbReference type="ARBA" id="ARBA00033413"/>
    </source>
</evidence>
<evidence type="ECO:0000256" key="4">
    <source>
        <dbReference type="ARBA" id="ARBA00016218"/>
    </source>
</evidence>
<sequence>MSLGSNIKPEQNLRAAVAALRERFGEVLLSPVYRTAAVGFEGPEFLNAVAVIDSDIHPFALNDWLHALEVAQGRDRRDASYSNRPLDIDIIYFGDLVLDGPGDFQLPRPELRHAFVLKPLADVAPDFVDPIRGATLAQLWAAHPQRDTPPPQVELEL</sequence>
<comment type="function">
    <text evidence="10">Catalyzes the transfer of pyrophosphate from adenosine triphosphate (ATP) to 6-hydroxymethyl-7,8-dihydropterin, an enzymatic step in folate biosynthesis pathway.</text>
</comment>
<comment type="similarity">
    <text evidence="2">Belongs to the HPPK family.</text>
</comment>
<dbReference type="GO" id="GO:0003848">
    <property type="term" value="F:2-amino-4-hydroxy-6-hydroxymethyldihydropteridine diphosphokinase activity"/>
    <property type="evidence" value="ECO:0007669"/>
    <property type="project" value="UniProtKB-EC"/>
</dbReference>
<evidence type="ECO:0000256" key="5">
    <source>
        <dbReference type="ARBA" id="ARBA00022679"/>
    </source>
</evidence>
<evidence type="ECO:0000256" key="2">
    <source>
        <dbReference type="ARBA" id="ARBA00005810"/>
    </source>
</evidence>
<keyword evidence="5 14" id="KW-0808">Transferase</keyword>
<evidence type="ECO:0000256" key="9">
    <source>
        <dbReference type="ARBA" id="ARBA00022909"/>
    </source>
</evidence>
<dbReference type="InterPro" id="IPR000550">
    <property type="entry name" value="Hppk"/>
</dbReference>
<keyword evidence="15" id="KW-1185">Reference proteome</keyword>
<organism evidence="14 15">
    <name type="scientific">Cognatiluteimonas sedimenti</name>
    <dbReference type="NCBI Taxonomy" id="2927791"/>
    <lineage>
        <taxon>Bacteria</taxon>
        <taxon>Pseudomonadati</taxon>
        <taxon>Pseudomonadota</taxon>
        <taxon>Gammaproteobacteria</taxon>
        <taxon>Lysobacterales</taxon>
        <taxon>Lysobacteraceae</taxon>
        <taxon>Cognatiluteimonas</taxon>
    </lineage>
</organism>
<evidence type="ECO:0000256" key="8">
    <source>
        <dbReference type="ARBA" id="ARBA00022840"/>
    </source>
</evidence>
<dbReference type="EMBL" id="JALGCL010000004">
    <property type="protein sequence ID" value="MCJ0826511.1"/>
    <property type="molecule type" value="Genomic_DNA"/>
</dbReference>
<keyword evidence="6" id="KW-0547">Nucleotide-binding</keyword>
<evidence type="ECO:0000313" key="15">
    <source>
        <dbReference type="Proteomes" id="UP001165423"/>
    </source>
</evidence>
<proteinExistence type="inferred from homology"/>
<comment type="pathway">
    <text evidence="1">Cofactor biosynthesis; tetrahydrofolate biosynthesis; 2-amino-4-hydroxy-6-hydroxymethyl-7,8-dihydropteridine diphosphate from 7,8-dihydroneopterin triphosphate: step 4/4.</text>
</comment>
<evidence type="ECO:0000256" key="1">
    <source>
        <dbReference type="ARBA" id="ARBA00005051"/>
    </source>
</evidence>
<gene>
    <name evidence="14" type="primary">folK</name>
    <name evidence="14" type="ORF">MQC88_11210</name>
</gene>
<comment type="caution">
    <text evidence="14">The sequence shown here is derived from an EMBL/GenBank/DDBJ whole genome shotgun (WGS) entry which is preliminary data.</text>
</comment>
<dbReference type="NCBIfam" id="TIGR01498">
    <property type="entry name" value="folK"/>
    <property type="match status" value="1"/>
</dbReference>
<feature type="domain" description="7,8-dihydro-6-hydroxymethylpterin-pyrophosphokinase" evidence="13">
    <location>
        <begin position="2"/>
        <end position="125"/>
    </location>
</feature>
<keyword evidence="7" id="KW-0418">Kinase</keyword>
<dbReference type="Gene3D" id="3.30.70.560">
    <property type="entry name" value="7,8-Dihydro-6-hydroxymethylpterin-pyrophosphokinase HPPK"/>
    <property type="match status" value="1"/>
</dbReference>
<evidence type="ECO:0000256" key="11">
    <source>
        <dbReference type="ARBA" id="ARBA00029766"/>
    </source>
</evidence>
<evidence type="ECO:0000256" key="3">
    <source>
        <dbReference type="ARBA" id="ARBA00013253"/>
    </source>
</evidence>
<evidence type="ECO:0000256" key="7">
    <source>
        <dbReference type="ARBA" id="ARBA00022777"/>
    </source>
</evidence>
<dbReference type="Pfam" id="PF01288">
    <property type="entry name" value="HPPK"/>
    <property type="match status" value="1"/>
</dbReference>
<reference evidence="14 15" key="1">
    <citation type="submission" date="2022-03" db="EMBL/GenBank/DDBJ databases">
        <title>Luteimonas soily sp. nov., a novel bacterium isolated from the soil.</title>
        <authorList>
            <person name="Zhang X."/>
        </authorList>
    </citation>
    <scope>NUCLEOTIDE SEQUENCE [LARGE SCALE GENOMIC DNA]</scope>
    <source>
        <strain evidence="14 15">50</strain>
    </source>
</reference>
<keyword evidence="8" id="KW-0067">ATP-binding</keyword>
<name>A0ABT0A6A1_9GAMM</name>
<evidence type="ECO:0000259" key="13">
    <source>
        <dbReference type="Pfam" id="PF01288"/>
    </source>
</evidence>
<dbReference type="PANTHER" id="PTHR43071:SF1">
    <property type="entry name" value="2-AMINO-4-HYDROXY-6-HYDROXYMETHYLDIHYDROPTERIDINE PYROPHOSPHOKINASE"/>
    <property type="match status" value="1"/>
</dbReference>
<keyword evidence="9" id="KW-0289">Folate biosynthesis</keyword>
<evidence type="ECO:0000313" key="14">
    <source>
        <dbReference type="EMBL" id="MCJ0826511.1"/>
    </source>
</evidence>
<dbReference type="PANTHER" id="PTHR43071">
    <property type="entry name" value="2-AMINO-4-HYDROXY-6-HYDROXYMETHYLDIHYDROPTERIDINE PYROPHOSPHOKINASE"/>
    <property type="match status" value="1"/>
</dbReference>
<evidence type="ECO:0000256" key="10">
    <source>
        <dbReference type="ARBA" id="ARBA00029409"/>
    </source>
</evidence>